<protein>
    <submittedName>
        <fullName evidence="1">Hotdog family protein</fullName>
    </submittedName>
</protein>
<dbReference type="CDD" id="cd01289">
    <property type="entry name" value="FabA_like"/>
    <property type="match status" value="1"/>
</dbReference>
<dbReference type="PIRSF" id="PIRSF020565">
    <property type="entry name" value="3Ho_Ac_ACP_DH_prd"/>
    <property type="match status" value="1"/>
</dbReference>
<dbReference type="InterPro" id="IPR029069">
    <property type="entry name" value="HotDog_dom_sf"/>
</dbReference>
<sequence length="161" mass="17968">MTNLSTAKQGMTKFTIEQVLPHDHPMILLDSLVEYDDNSATCCQLITEQSLLFDTALQGIPAYVGIEYMAQSIAAYANANELVNNRPVEIGFLVSTRKYKCDYSIFKLGMALQIKVKLLYKDESGLSAFDCAIFINEQEVASARVNVFQPENPAEFLAEQL</sequence>
<organism evidence="1 2">
    <name type="scientific">Colwellia maritima</name>
    <dbReference type="NCBI Taxonomy" id="2912588"/>
    <lineage>
        <taxon>Bacteria</taxon>
        <taxon>Pseudomonadati</taxon>
        <taxon>Pseudomonadota</taxon>
        <taxon>Gammaproteobacteria</taxon>
        <taxon>Alteromonadales</taxon>
        <taxon>Colwelliaceae</taxon>
        <taxon>Colwellia</taxon>
    </lineage>
</organism>
<dbReference type="RefSeq" id="WP_242283500.1">
    <property type="nucleotide sequence ID" value="NZ_JAKKSL010000001.1"/>
</dbReference>
<dbReference type="InterPro" id="IPR016776">
    <property type="entry name" value="ApeP-like_dehydratase"/>
</dbReference>
<dbReference type="Gene3D" id="3.10.129.10">
    <property type="entry name" value="Hotdog Thioesterase"/>
    <property type="match status" value="1"/>
</dbReference>
<dbReference type="Proteomes" id="UP001139646">
    <property type="component" value="Unassembled WGS sequence"/>
</dbReference>
<dbReference type="Pfam" id="PF22817">
    <property type="entry name" value="ApeP-like"/>
    <property type="match status" value="1"/>
</dbReference>
<proteinExistence type="predicted"/>
<dbReference type="EMBL" id="JAKKSL010000001">
    <property type="protein sequence ID" value="MCI2282629.1"/>
    <property type="molecule type" value="Genomic_DNA"/>
</dbReference>
<name>A0ABS9WXC6_9GAMM</name>
<evidence type="ECO:0000313" key="2">
    <source>
        <dbReference type="Proteomes" id="UP001139646"/>
    </source>
</evidence>
<evidence type="ECO:0000313" key="1">
    <source>
        <dbReference type="EMBL" id="MCI2282629.1"/>
    </source>
</evidence>
<keyword evidence="2" id="KW-1185">Reference proteome</keyword>
<accession>A0ABS9WXC6</accession>
<dbReference type="SUPFAM" id="SSF54637">
    <property type="entry name" value="Thioesterase/thiol ester dehydrase-isomerase"/>
    <property type="match status" value="1"/>
</dbReference>
<comment type="caution">
    <text evidence="1">The sequence shown here is derived from an EMBL/GenBank/DDBJ whole genome shotgun (WGS) entry which is preliminary data.</text>
</comment>
<gene>
    <name evidence="1" type="ORF">L3081_03435</name>
</gene>
<reference evidence="1" key="1">
    <citation type="submission" date="2022-01" db="EMBL/GenBank/DDBJ databases">
        <title>Colwellia maritima, isolated from seawater.</title>
        <authorList>
            <person name="Kristyanto S."/>
            <person name="Jung J."/>
            <person name="Jeon C.O."/>
        </authorList>
    </citation>
    <scope>NUCLEOTIDE SEQUENCE</scope>
    <source>
        <strain evidence="1">MSW7</strain>
    </source>
</reference>